<dbReference type="InterPro" id="IPR016024">
    <property type="entry name" value="ARM-type_fold"/>
</dbReference>
<comment type="function">
    <text evidence="4">Involved in cytoskeletal rearrangements required for phagocytosis of apoptotic cells and cell motility. Acts in association with DOCK1 and CRK. Was initially proposed to be required in complex with DOCK1 to activate Rac Rho small GTPases. May enhance the guanine nucleotide exchange factor (GEF) activity of DOCK1.</text>
</comment>
<dbReference type="SUPFAM" id="SSF50729">
    <property type="entry name" value="PH domain-like"/>
    <property type="match status" value="1"/>
</dbReference>
<evidence type="ECO:0000256" key="1">
    <source>
        <dbReference type="ARBA" id="ARBA00022703"/>
    </source>
</evidence>
<evidence type="ECO:0000256" key="3">
    <source>
        <dbReference type="ARBA" id="ARBA00023036"/>
    </source>
</evidence>
<keyword evidence="2" id="KW-0581">Phagocytosis</keyword>
<sequence>MFSITVDFDPGTIQRLAQARRDVLKVAIEIPNSTPKLFEINQKVSLKDSIRDVCERWNVSDHDCYALQYADSKQYITEKTRSEIKQGAVLRLVLAPSKVVEHIVKSLHHPPSLADKVQALKKLSESSADPTFSEEFIRKRGIQWIVHEVEQEECQGEVLAYALTAFLELMDHGFVNWDNALTHEFLKKIAGLVNKINDADATILQRSLGIMECAVVNSNKFYHEIQDSITISNLISHLQRSNAEIQQNTIALINSLFMKAPSDKGRVGGRRKISDTMAQKQFRTVILNHVIRTPTAIGNEMAHQLHVLQVLTFNTLEERMMMKLDPAVQEEREKLLELRNVAFETSQHVSPVSKRPQGHITFNPSDFKKLGFINTNNPVLDFDKTPPGVLSLDLMVYFARNQQDNYIKLVLENSSRDDKHECPFGQSSVCITRLLCEILKIGEQPTEVGQHFYPMFFTHDHAFEEFYCTCIQLFNKTWKEMSAIKDDFDKVMSVVHDQIVLALNTKPASMEGFKQKLQALSYSEILKKRQQERLDKEQFDSQAKPVVELQQEVKPEIMDLIRQQRLNCLVEGTAFYKISNKRRDKSRWYCRLSPNHKIFHYGDIDDSTVTPGIETLPEKLAIADIKEIVTGKHCPHIKHARAHKSTTELAFSILFDPEEALNFIAPNLDIWCTWTDGINTLLGKNMKSTKAKSDLDLLLSMEMKLRLLDLENIPIPDQPPPIPELPRNYNFALTSA</sequence>
<dbReference type="Gene3D" id="2.30.29.30">
    <property type="entry name" value="Pleckstrin-homology domain (PH domain)/Phosphotyrosine-binding domain (PTB)"/>
    <property type="match status" value="1"/>
</dbReference>
<comment type="caution">
    <text evidence="6">The sequence shown here is derived from an EMBL/GenBank/DDBJ whole genome shotgun (WGS) entry which is preliminary data.</text>
</comment>
<dbReference type="PANTHER" id="PTHR12771">
    <property type="entry name" value="ENGULFMENT AND CELL MOTILITY"/>
    <property type="match status" value="1"/>
</dbReference>
<dbReference type="PROSITE" id="PS51335">
    <property type="entry name" value="ELMO"/>
    <property type="match status" value="1"/>
</dbReference>
<name>A0ABP0GRE2_CLALP</name>
<evidence type="ECO:0000313" key="7">
    <source>
        <dbReference type="Proteomes" id="UP001642483"/>
    </source>
</evidence>
<dbReference type="Pfam" id="PF11841">
    <property type="entry name" value="ELMO_ARM"/>
    <property type="match status" value="1"/>
</dbReference>
<dbReference type="InterPro" id="IPR024574">
    <property type="entry name" value="ELMO_ARM"/>
</dbReference>
<dbReference type="InterPro" id="IPR050868">
    <property type="entry name" value="ELMO_domain-containing"/>
</dbReference>
<protein>
    <recommendedName>
        <fullName evidence="5">ELMO domain-containing protein</fullName>
    </recommendedName>
</protein>
<reference evidence="6 7" key="1">
    <citation type="submission" date="2024-02" db="EMBL/GenBank/DDBJ databases">
        <authorList>
            <person name="Daric V."/>
            <person name="Darras S."/>
        </authorList>
    </citation>
    <scope>NUCLEOTIDE SEQUENCE [LARGE SCALE GENOMIC DNA]</scope>
</reference>
<feature type="domain" description="ELMO" evidence="5">
    <location>
        <begin position="330"/>
        <end position="503"/>
    </location>
</feature>
<evidence type="ECO:0000313" key="6">
    <source>
        <dbReference type="EMBL" id="CAK8694301.1"/>
    </source>
</evidence>
<keyword evidence="7" id="KW-1185">Reference proteome</keyword>
<dbReference type="InterPro" id="IPR006816">
    <property type="entry name" value="ELMO_dom"/>
</dbReference>
<dbReference type="InterPro" id="IPR011993">
    <property type="entry name" value="PH-like_dom_sf"/>
</dbReference>
<evidence type="ECO:0000256" key="4">
    <source>
        <dbReference type="ARBA" id="ARBA00024863"/>
    </source>
</evidence>
<dbReference type="InterPro" id="IPR011989">
    <property type="entry name" value="ARM-like"/>
</dbReference>
<dbReference type="Proteomes" id="UP001642483">
    <property type="component" value="Unassembled WGS sequence"/>
</dbReference>
<evidence type="ECO:0000256" key="2">
    <source>
        <dbReference type="ARBA" id="ARBA00022907"/>
    </source>
</evidence>
<dbReference type="Gene3D" id="6.10.250.810">
    <property type="match status" value="1"/>
</dbReference>
<evidence type="ECO:0000259" key="5">
    <source>
        <dbReference type="PROSITE" id="PS51335"/>
    </source>
</evidence>
<dbReference type="InterPro" id="IPR001849">
    <property type="entry name" value="PH_domain"/>
</dbReference>
<dbReference type="EMBL" id="CAWYQH010000141">
    <property type="protein sequence ID" value="CAK8694301.1"/>
    <property type="molecule type" value="Genomic_DNA"/>
</dbReference>
<dbReference type="SUPFAM" id="SSF48371">
    <property type="entry name" value="ARM repeat"/>
    <property type="match status" value="1"/>
</dbReference>
<dbReference type="Pfam" id="PF16457">
    <property type="entry name" value="PH_12"/>
    <property type="match status" value="1"/>
</dbReference>
<dbReference type="Gene3D" id="1.25.10.10">
    <property type="entry name" value="Leucine-rich Repeat Variant"/>
    <property type="match status" value="1"/>
</dbReference>
<proteinExistence type="predicted"/>
<accession>A0ABP0GRE2</accession>
<gene>
    <name evidence="6" type="ORF">CVLEPA_LOCUS27681</name>
</gene>
<dbReference type="Pfam" id="PF04727">
    <property type="entry name" value="ELMO_CED12"/>
    <property type="match status" value="1"/>
</dbReference>
<dbReference type="CDD" id="cd13359">
    <property type="entry name" value="PH_ELMO1_CED-12"/>
    <property type="match status" value="1"/>
</dbReference>
<keyword evidence="3" id="KW-0729">SH3-binding</keyword>
<keyword evidence="1" id="KW-0053">Apoptosis</keyword>
<dbReference type="PANTHER" id="PTHR12771:SF56">
    <property type="entry name" value="CED-12"/>
    <property type="match status" value="1"/>
</dbReference>
<organism evidence="6 7">
    <name type="scientific">Clavelina lepadiformis</name>
    <name type="common">Light-bulb sea squirt</name>
    <name type="synonym">Ascidia lepadiformis</name>
    <dbReference type="NCBI Taxonomy" id="159417"/>
    <lineage>
        <taxon>Eukaryota</taxon>
        <taxon>Metazoa</taxon>
        <taxon>Chordata</taxon>
        <taxon>Tunicata</taxon>
        <taxon>Ascidiacea</taxon>
        <taxon>Aplousobranchia</taxon>
        <taxon>Clavelinidae</taxon>
        <taxon>Clavelina</taxon>
    </lineage>
</organism>